<dbReference type="EMBL" id="JBEOME010000018">
    <property type="protein sequence ID" value="MER3123487.1"/>
    <property type="molecule type" value="Genomic_DNA"/>
</dbReference>
<sequence>MKILGAPFALMAAYRDTKKTNELIKLFEEETFSVCWRNSGYYPISLYIFMRELYKAWDSEKTKKIYEEFQDVFMKKEKKTI</sequence>
<organism evidence="1 2">
    <name type="scientific">Bacillus altitudinis</name>
    <dbReference type="NCBI Taxonomy" id="293387"/>
    <lineage>
        <taxon>Bacteria</taxon>
        <taxon>Bacillati</taxon>
        <taxon>Bacillota</taxon>
        <taxon>Bacilli</taxon>
        <taxon>Bacillales</taxon>
        <taxon>Bacillaceae</taxon>
        <taxon>Bacillus</taxon>
    </lineage>
</organism>
<name>A0ABV1SAC0_BACAB</name>
<gene>
    <name evidence="1" type="ORF">ABQG71_20200</name>
</gene>
<protein>
    <submittedName>
        <fullName evidence="1">Uncharacterized protein</fullName>
    </submittedName>
</protein>
<keyword evidence="2" id="KW-1185">Reference proteome</keyword>
<dbReference type="Proteomes" id="UP001467674">
    <property type="component" value="Unassembled WGS sequence"/>
</dbReference>
<evidence type="ECO:0000313" key="1">
    <source>
        <dbReference type="EMBL" id="MER3123487.1"/>
    </source>
</evidence>
<dbReference type="RefSeq" id="WP_234900691.1">
    <property type="nucleotide sequence ID" value="NZ_JAKRPK010000010.1"/>
</dbReference>
<accession>A0ABV1SAC0</accession>
<proteinExistence type="predicted"/>
<evidence type="ECO:0000313" key="2">
    <source>
        <dbReference type="Proteomes" id="UP001467674"/>
    </source>
</evidence>
<comment type="caution">
    <text evidence="1">The sequence shown here is derived from an EMBL/GenBank/DDBJ whole genome shotgun (WGS) entry which is preliminary data.</text>
</comment>
<reference evidence="1 2" key="1">
    <citation type="submission" date="2024-06" db="EMBL/GenBank/DDBJ databases">
        <title>Construction of an artificial bacterial consortium using nitrogen cycle bacteria from Cuatro Cienegas Basin and a mangrove forest.</title>
        <authorList>
            <person name="Aguilera-Najera D."/>
            <person name="Marquez-Cianci L."/>
            <person name="Martinez-Perez E."/>
            <person name="Rosas-Barrera M."/>
            <person name="Rodriguez-Cruz U.E."/>
            <person name="Tapia-Lopez R."/>
            <person name="Eguiarte L.E."/>
            <person name="Souza-Saldivar V."/>
        </authorList>
    </citation>
    <scope>NUCLEOTIDE SEQUENCE [LARGE SCALE GENOMIC DNA]</scope>
    <source>
        <strain evidence="1 2">S14-15</strain>
    </source>
</reference>